<sequence>MMSARSPLICSAVELWYKKMLKIGSLSELTGIDTKIKVAGFQRLYSKWLWLLMAVYKPSFADAKMFENIPKYHIVRNFPRNIA</sequence>
<proteinExistence type="predicted"/>
<dbReference type="Proteomes" id="UP000442334">
    <property type="component" value="Unassembled WGS sequence"/>
</dbReference>
<comment type="caution">
    <text evidence="1">The sequence shown here is derived from an EMBL/GenBank/DDBJ whole genome shotgun (WGS) entry which is preliminary data.</text>
</comment>
<evidence type="ECO:0000313" key="1">
    <source>
        <dbReference type="EMBL" id="KAB4186513.1"/>
    </source>
</evidence>
<reference evidence="1 2" key="1">
    <citation type="journal article" date="2019" name="Nat. Med.">
        <title>A library of human gut bacterial isolates paired with longitudinal multiomics data enables mechanistic microbiome research.</title>
        <authorList>
            <person name="Poyet M."/>
            <person name="Groussin M."/>
            <person name="Gibbons S.M."/>
            <person name="Avila-Pacheco J."/>
            <person name="Jiang X."/>
            <person name="Kearney S.M."/>
            <person name="Perrotta A.R."/>
            <person name="Berdy B."/>
            <person name="Zhao S."/>
            <person name="Lieberman T.D."/>
            <person name="Swanson P.K."/>
            <person name="Smith M."/>
            <person name="Roesemann S."/>
            <person name="Alexander J.E."/>
            <person name="Rich S.A."/>
            <person name="Livny J."/>
            <person name="Vlamakis H."/>
            <person name="Clish C."/>
            <person name="Bullock K."/>
            <person name="Deik A."/>
            <person name="Scott J."/>
            <person name="Pierce K.A."/>
            <person name="Xavier R.J."/>
            <person name="Alm E.J."/>
        </authorList>
    </citation>
    <scope>NUCLEOTIDE SEQUENCE [LARGE SCALE GENOMIC DNA]</scope>
    <source>
        <strain evidence="1 2">BIOML-A21</strain>
    </source>
</reference>
<name>A0A7J5H8Y9_BACUN</name>
<organism evidence="1 2">
    <name type="scientific">Bacteroides uniformis</name>
    <dbReference type="NCBI Taxonomy" id="820"/>
    <lineage>
        <taxon>Bacteria</taxon>
        <taxon>Pseudomonadati</taxon>
        <taxon>Bacteroidota</taxon>
        <taxon>Bacteroidia</taxon>
        <taxon>Bacteroidales</taxon>
        <taxon>Bacteroidaceae</taxon>
        <taxon>Bacteroides</taxon>
    </lineage>
</organism>
<dbReference type="EMBL" id="WCUA01000005">
    <property type="protein sequence ID" value="KAB4186513.1"/>
    <property type="molecule type" value="Genomic_DNA"/>
</dbReference>
<dbReference type="AlphaFoldDB" id="A0A7J5H8Y9"/>
<protein>
    <submittedName>
        <fullName evidence="1">Uncharacterized protein</fullName>
    </submittedName>
</protein>
<evidence type="ECO:0000313" key="2">
    <source>
        <dbReference type="Proteomes" id="UP000442334"/>
    </source>
</evidence>
<gene>
    <name evidence="1" type="ORF">GAQ34_06485</name>
</gene>
<accession>A0A7J5H8Y9</accession>